<evidence type="ECO:0000313" key="13">
    <source>
        <dbReference type="Proteomes" id="UP001152320"/>
    </source>
</evidence>
<dbReference type="Pfam" id="PF00001">
    <property type="entry name" value="7tm_1"/>
    <property type="match status" value="1"/>
</dbReference>
<protein>
    <submittedName>
        <fullName evidence="12">Melanopsin-A</fullName>
    </submittedName>
</protein>
<evidence type="ECO:0000259" key="11">
    <source>
        <dbReference type="PROSITE" id="PS50262"/>
    </source>
</evidence>
<dbReference type="InterPro" id="IPR017452">
    <property type="entry name" value="GPCR_Rhodpsn_7TM"/>
</dbReference>
<dbReference type="PRINTS" id="PR00237">
    <property type="entry name" value="GPCRRHODOPSN"/>
</dbReference>
<evidence type="ECO:0000256" key="10">
    <source>
        <dbReference type="SAM" id="Phobius"/>
    </source>
</evidence>
<evidence type="ECO:0000256" key="2">
    <source>
        <dbReference type="ARBA" id="ARBA00022475"/>
    </source>
</evidence>
<feature type="transmembrane region" description="Helical" evidence="10">
    <location>
        <begin position="128"/>
        <end position="149"/>
    </location>
</feature>
<evidence type="ECO:0000256" key="1">
    <source>
        <dbReference type="ARBA" id="ARBA00004651"/>
    </source>
</evidence>
<dbReference type="EMBL" id="JAIZAY010000016">
    <property type="protein sequence ID" value="KAJ8026514.1"/>
    <property type="molecule type" value="Genomic_DNA"/>
</dbReference>
<feature type="transmembrane region" description="Helical" evidence="10">
    <location>
        <begin position="90"/>
        <end position="107"/>
    </location>
</feature>
<feature type="transmembrane region" description="Helical" evidence="10">
    <location>
        <begin position="46"/>
        <end position="70"/>
    </location>
</feature>
<evidence type="ECO:0000256" key="7">
    <source>
        <dbReference type="ARBA" id="ARBA00023170"/>
    </source>
</evidence>
<evidence type="ECO:0000256" key="9">
    <source>
        <dbReference type="RuleBase" id="RU000688"/>
    </source>
</evidence>
<evidence type="ECO:0000256" key="3">
    <source>
        <dbReference type="ARBA" id="ARBA00022692"/>
    </source>
</evidence>
<keyword evidence="4 10" id="KW-1133">Transmembrane helix</keyword>
<feature type="domain" description="G-protein coupled receptors family 1 profile" evidence="11">
    <location>
        <begin position="24"/>
        <end position="301"/>
    </location>
</feature>
<accession>A0A9Q0YQB2</accession>
<evidence type="ECO:0000256" key="4">
    <source>
        <dbReference type="ARBA" id="ARBA00022989"/>
    </source>
</evidence>
<evidence type="ECO:0000256" key="5">
    <source>
        <dbReference type="ARBA" id="ARBA00023040"/>
    </source>
</evidence>
<evidence type="ECO:0000256" key="8">
    <source>
        <dbReference type="ARBA" id="ARBA00023224"/>
    </source>
</evidence>
<keyword evidence="13" id="KW-1185">Reference proteome</keyword>
<dbReference type="Gene3D" id="1.20.1070.10">
    <property type="entry name" value="Rhodopsin 7-helix transmembrane proteins"/>
    <property type="match status" value="1"/>
</dbReference>
<feature type="transmembrane region" description="Helical" evidence="10">
    <location>
        <begin position="6"/>
        <end position="34"/>
    </location>
</feature>
<dbReference type="InterPro" id="IPR000276">
    <property type="entry name" value="GPCR_Rhodpsn"/>
</dbReference>
<dbReference type="PROSITE" id="PS00237">
    <property type="entry name" value="G_PROTEIN_RECEP_F1_1"/>
    <property type="match status" value="1"/>
</dbReference>
<proteinExistence type="inferred from homology"/>
<dbReference type="AlphaFoldDB" id="A0A9Q0YQB2"/>
<keyword evidence="8 9" id="KW-0807">Transducer</keyword>
<dbReference type="GO" id="GO:0005886">
    <property type="term" value="C:plasma membrane"/>
    <property type="evidence" value="ECO:0007669"/>
    <property type="project" value="UniProtKB-SubCell"/>
</dbReference>
<dbReference type="SUPFAM" id="SSF81321">
    <property type="entry name" value="Family A G protein-coupled receptor-like"/>
    <property type="match status" value="1"/>
</dbReference>
<sequence>MHLSWFQFVTVLVLIVAIVCGFLGNSLVLIAFILSKKIRTCKTNIFIVNLAVTDILTITPMFGVICLSVADEQIIRQSIHLLCGLPAALGRTFVGCSIITLVLIAVNRWILITKRFETYLKVYRLKNVFIMLLLTWLYSVILSLLPIFFDRGEFHFNAKFRICQVTVTNQLTFRISSNVILPYFTIAPILVVYCYGSIFRHVKAHRRRTRDQESTINSAISMPLHVLVLFPFRNQRGRGRHENQILKHRIDITKNLLLVVIVFTIFLLPYVVAGLLQCEDVIIQRTLQITLLNSFVNPIIYSVKHPSINTYLSVFC</sequence>
<keyword evidence="5 9" id="KW-0297">G-protein coupled receptor</keyword>
<dbReference type="OrthoDB" id="5950126at2759"/>
<dbReference type="CDD" id="cd00637">
    <property type="entry name" value="7tm_classA_rhodopsin-like"/>
    <property type="match status" value="1"/>
</dbReference>
<dbReference type="PROSITE" id="PS50262">
    <property type="entry name" value="G_PROTEIN_RECEP_F1_2"/>
    <property type="match status" value="1"/>
</dbReference>
<keyword evidence="7 9" id="KW-0675">Receptor</keyword>
<keyword evidence="3 9" id="KW-0812">Transmembrane</keyword>
<gene>
    <name evidence="12" type="ORF">HOLleu_31361</name>
</gene>
<evidence type="ECO:0000256" key="6">
    <source>
        <dbReference type="ARBA" id="ARBA00023136"/>
    </source>
</evidence>
<comment type="similarity">
    <text evidence="9">Belongs to the G-protein coupled receptor 1 family.</text>
</comment>
<keyword evidence="2" id="KW-1003">Cell membrane</keyword>
<dbReference type="Proteomes" id="UP001152320">
    <property type="component" value="Chromosome 16"/>
</dbReference>
<comment type="subcellular location">
    <subcellularLocation>
        <location evidence="1">Cell membrane</location>
        <topology evidence="1">Multi-pass membrane protein</topology>
    </subcellularLocation>
</comment>
<evidence type="ECO:0000313" key="12">
    <source>
        <dbReference type="EMBL" id="KAJ8026514.1"/>
    </source>
</evidence>
<reference evidence="12" key="1">
    <citation type="submission" date="2021-10" db="EMBL/GenBank/DDBJ databases">
        <title>Tropical sea cucumber genome reveals ecological adaptation and Cuvierian tubules defense mechanism.</title>
        <authorList>
            <person name="Chen T."/>
        </authorList>
    </citation>
    <scope>NUCLEOTIDE SEQUENCE</scope>
    <source>
        <strain evidence="12">Nanhai2018</strain>
        <tissue evidence="12">Muscle</tissue>
    </source>
</reference>
<organism evidence="12 13">
    <name type="scientific">Holothuria leucospilota</name>
    <name type="common">Black long sea cucumber</name>
    <name type="synonym">Mertensiothuria leucospilota</name>
    <dbReference type="NCBI Taxonomy" id="206669"/>
    <lineage>
        <taxon>Eukaryota</taxon>
        <taxon>Metazoa</taxon>
        <taxon>Echinodermata</taxon>
        <taxon>Eleutherozoa</taxon>
        <taxon>Echinozoa</taxon>
        <taxon>Holothuroidea</taxon>
        <taxon>Aspidochirotacea</taxon>
        <taxon>Aspidochirotida</taxon>
        <taxon>Holothuriidae</taxon>
        <taxon>Holothuria</taxon>
    </lineage>
</organism>
<dbReference type="GO" id="GO:0004930">
    <property type="term" value="F:G protein-coupled receptor activity"/>
    <property type="evidence" value="ECO:0007669"/>
    <property type="project" value="UniProtKB-KW"/>
</dbReference>
<feature type="transmembrane region" description="Helical" evidence="10">
    <location>
        <begin position="256"/>
        <end position="276"/>
    </location>
</feature>
<keyword evidence="6 10" id="KW-0472">Membrane</keyword>
<name>A0A9Q0YQB2_HOLLE</name>
<dbReference type="PANTHER" id="PTHR24228">
    <property type="entry name" value="B2 BRADYKININ RECEPTOR/ANGIOTENSIN II RECEPTOR"/>
    <property type="match status" value="1"/>
</dbReference>
<dbReference type="PANTHER" id="PTHR24228:SF72">
    <property type="entry name" value="G-PROTEIN COUPLED RECEPTORS FAMILY 1 PROFILE DOMAIN-CONTAINING PROTEIN"/>
    <property type="match status" value="1"/>
</dbReference>
<comment type="caution">
    <text evidence="12">The sequence shown here is derived from an EMBL/GenBank/DDBJ whole genome shotgun (WGS) entry which is preliminary data.</text>
</comment>
<feature type="transmembrane region" description="Helical" evidence="10">
    <location>
        <begin position="180"/>
        <end position="199"/>
    </location>
</feature>